<evidence type="ECO:0000313" key="2">
    <source>
        <dbReference type="Proteomes" id="UP000552683"/>
    </source>
</evidence>
<accession>A0A842J708</accession>
<gene>
    <name evidence="1" type="ORF">H7R39_10105</name>
</gene>
<organism evidence="1 2">
    <name type="scientific">Campylobacter massiliensis</name>
    <dbReference type="NCBI Taxonomy" id="2762557"/>
    <lineage>
        <taxon>Bacteria</taxon>
        <taxon>Pseudomonadati</taxon>
        <taxon>Campylobacterota</taxon>
        <taxon>Epsilonproteobacteria</taxon>
        <taxon>Campylobacterales</taxon>
        <taxon>Campylobacteraceae</taxon>
        <taxon>Campylobacter</taxon>
    </lineage>
</organism>
<dbReference type="AlphaFoldDB" id="A0A842J708"/>
<dbReference type="RefSeq" id="WP_185899100.1">
    <property type="nucleotide sequence ID" value="NZ_JACLZK010000002.1"/>
</dbReference>
<evidence type="ECO:0000313" key="1">
    <source>
        <dbReference type="EMBL" id="MBC2883597.1"/>
    </source>
</evidence>
<dbReference type="Proteomes" id="UP000552683">
    <property type="component" value="Unassembled WGS sequence"/>
</dbReference>
<proteinExistence type="predicted"/>
<reference evidence="1 2" key="1">
    <citation type="submission" date="2020-08" db="EMBL/GenBank/DDBJ databases">
        <title>Complete genome and description of Campylobacter massiliensis Marseille-Q3452 sp. nov.</title>
        <authorList>
            <person name="Antezack A."/>
        </authorList>
    </citation>
    <scope>NUCLEOTIDE SEQUENCE [LARGE SCALE GENOMIC DNA]</scope>
    <source>
        <strain evidence="1 2">Marseille-Q3452</strain>
    </source>
</reference>
<dbReference type="EMBL" id="JACLZK010000002">
    <property type="protein sequence ID" value="MBC2883597.1"/>
    <property type="molecule type" value="Genomic_DNA"/>
</dbReference>
<protein>
    <submittedName>
        <fullName evidence="1">Uncharacterized protein</fullName>
    </submittedName>
</protein>
<sequence>MIKAGIFRNRPVFTPTPGKPNGVHDDKNAVIRLDKHFWQIFPDTIAKFGITNYFWNTNIPMFANIGKDDLSGMVVYQQSPALKMDLTFVNKVIGDLQGNTNYFPLGKLRAYVDANGNLAAADVREVY</sequence>
<name>A0A842J708_9BACT</name>
<comment type="caution">
    <text evidence="1">The sequence shown here is derived from an EMBL/GenBank/DDBJ whole genome shotgun (WGS) entry which is preliminary data.</text>
</comment>
<keyword evidence="2" id="KW-1185">Reference proteome</keyword>